<evidence type="ECO:0000256" key="2">
    <source>
        <dbReference type="ARBA" id="ARBA00022649"/>
    </source>
</evidence>
<keyword evidence="2" id="KW-1277">Toxin-antitoxin system</keyword>
<dbReference type="EMBL" id="CP093365">
    <property type="protein sequence ID" value="UQS83140.1"/>
    <property type="molecule type" value="Genomic_DNA"/>
</dbReference>
<keyword evidence="3" id="KW-1133">Transmembrane helix</keyword>
<protein>
    <submittedName>
        <fullName evidence="4">Type II toxin-antitoxin system PemK/MazF family toxin</fullName>
    </submittedName>
</protein>
<proteinExistence type="inferred from homology"/>
<keyword evidence="3" id="KW-0812">Transmembrane</keyword>
<evidence type="ECO:0000256" key="3">
    <source>
        <dbReference type="SAM" id="Phobius"/>
    </source>
</evidence>
<dbReference type="PANTHER" id="PTHR33988">
    <property type="entry name" value="ENDORIBONUCLEASE MAZF-RELATED"/>
    <property type="match status" value="1"/>
</dbReference>
<evidence type="ECO:0000313" key="4">
    <source>
        <dbReference type="EMBL" id="UQS83140.1"/>
    </source>
</evidence>
<reference evidence="4 5" key="1">
    <citation type="journal article" date="2022" name="Int. J. Syst. Evol. Microbiol.">
        <title>Apilactobacillus apisilvae sp. nov., Nicolia spurrieriana gen. nov. sp. nov., Bombilactobacillus folatiphilus sp. nov. and Bombilactobacillus thymidiniphilus sp. nov., four new lactic acid bacterial isolates from stingless bees Tetragonula carbonaria and Austroplebeia australis.</title>
        <authorList>
            <person name="Oliphant S.A."/>
            <person name="Watson-Haigh N.S."/>
            <person name="Sumby K.M."/>
            <person name="Gardner J."/>
            <person name="Groom S."/>
            <person name="Jiranek V."/>
        </authorList>
    </citation>
    <scope>NUCLEOTIDE SEQUENCE [LARGE SCALE GENOMIC DNA]</scope>
    <source>
        <strain evidence="4 5">SG4_A1</strain>
    </source>
</reference>
<keyword evidence="5" id="KW-1185">Reference proteome</keyword>
<dbReference type="InterPro" id="IPR003477">
    <property type="entry name" value="PemK-like"/>
</dbReference>
<dbReference type="PANTHER" id="PTHR33988:SF3">
    <property type="entry name" value="ENDORIBONUCLEASE TOXIN CHPB-RELATED"/>
    <property type="match status" value="1"/>
</dbReference>
<dbReference type="Gene3D" id="2.30.30.110">
    <property type="match status" value="1"/>
</dbReference>
<accession>A0ABY4PBY7</accession>
<comment type="similarity">
    <text evidence="1">Belongs to the PemK/MazF family.</text>
</comment>
<evidence type="ECO:0000256" key="1">
    <source>
        <dbReference type="ARBA" id="ARBA00007521"/>
    </source>
</evidence>
<dbReference type="InterPro" id="IPR011067">
    <property type="entry name" value="Plasmid_toxin/cell-grow_inhib"/>
</dbReference>
<name>A0ABY4PBY7_9LACO</name>
<organism evidence="4 5">
    <name type="scientific">Bombilactobacillus thymidiniphilus</name>
    <dbReference type="NCBI Taxonomy" id="2923363"/>
    <lineage>
        <taxon>Bacteria</taxon>
        <taxon>Bacillati</taxon>
        <taxon>Bacillota</taxon>
        <taxon>Bacilli</taxon>
        <taxon>Lactobacillales</taxon>
        <taxon>Lactobacillaceae</taxon>
        <taxon>Bombilactobacillus</taxon>
    </lineage>
</organism>
<dbReference type="RefSeq" id="WP_249512367.1">
    <property type="nucleotide sequence ID" value="NZ_CP093365.1"/>
</dbReference>
<gene>
    <name evidence="4" type="ORF">MOO47_04965</name>
</gene>
<evidence type="ECO:0000313" key="5">
    <source>
        <dbReference type="Proteomes" id="UP000831947"/>
    </source>
</evidence>
<feature type="transmembrane region" description="Helical" evidence="3">
    <location>
        <begin position="30"/>
        <end position="50"/>
    </location>
</feature>
<dbReference type="Pfam" id="PF02452">
    <property type="entry name" value="PemK_toxin"/>
    <property type="match status" value="1"/>
</dbReference>
<dbReference type="Proteomes" id="UP000831947">
    <property type="component" value="Chromosome"/>
</dbReference>
<dbReference type="SUPFAM" id="SSF50118">
    <property type="entry name" value="Cell growth inhibitor/plasmid maintenance toxic component"/>
    <property type="match status" value="1"/>
</dbReference>
<sequence>MDSSRVRQRDLVWVDFDPHRGREIKKRRPALILSSDAFIADTGFIIVAPITSTIRQKHGFFDLVGYHTAGQVVARQIYSFDITADSKRHVEFIERMRYADFYSVAQLIAFDFGFM</sequence>
<keyword evidence="3" id="KW-0472">Membrane</keyword>